<dbReference type="PANTHER" id="PTHR19328">
    <property type="entry name" value="HEDGEHOG-INTERACTING PROTEIN"/>
    <property type="match status" value="1"/>
</dbReference>
<evidence type="ECO:0000259" key="5">
    <source>
        <dbReference type="PROSITE" id="PS51007"/>
    </source>
</evidence>
<dbReference type="Gene3D" id="2.120.10.30">
    <property type="entry name" value="TolB, C-terminal domain"/>
    <property type="match status" value="1"/>
</dbReference>
<dbReference type="Proteomes" id="UP001560573">
    <property type="component" value="Unassembled WGS sequence"/>
</dbReference>
<evidence type="ECO:0000256" key="2">
    <source>
        <dbReference type="ARBA" id="ARBA00022723"/>
    </source>
</evidence>
<reference evidence="6 7" key="1">
    <citation type="submission" date="2023-07" db="EMBL/GenBank/DDBJ databases">
        <authorList>
            <person name="Lian W.-H."/>
        </authorList>
    </citation>
    <scope>NUCLEOTIDE SEQUENCE [LARGE SCALE GENOMIC DNA]</scope>
    <source>
        <strain evidence="6 7">SYSU DXS3180</strain>
    </source>
</reference>
<dbReference type="CDD" id="cd04084">
    <property type="entry name" value="CBM6_xylanase-like"/>
    <property type="match status" value="1"/>
</dbReference>
<name>A0ABV3ZEP3_9BACT</name>
<dbReference type="Pfam" id="PF18911">
    <property type="entry name" value="PKD_4"/>
    <property type="match status" value="1"/>
</dbReference>
<dbReference type="SUPFAM" id="SSF46626">
    <property type="entry name" value="Cytochrome c"/>
    <property type="match status" value="1"/>
</dbReference>
<dbReference type="Pfam" id="PF00034">
    <property type="entry name" value="Cytochrom_C"/>
    <property type="match status" value="1"/>
</dbReference>
<dbReference type="InterPro" id="IPR035986">
    <property type="entry name" value="PKD_dom_sf"/>
</dbReference>
<protein>
    <submittedName>
        <fullName evidence="6">PQQ-dependent sugar dehydrogenase</fullName>
    </submittedName>
</protein>
<evidence type="ECO:0000256" key="1">
    <source>
        <dbReference type="ARBA" id="ARBA00022617"/>
    </source>
</evidence>
<feature type="domain" description="Cytochrome c" evidence="5">
    <location>
        <begin position="589"/>
        <end position="678"/>
    </location>
</feature>
<dbReference type="SUPFAM" id="SSF50952">
    <property type="entry name" value="Soluble quinoprotein glucose dehydrogenase"/>
    <property type="match status" value="1"/>
</dbReference>
<keyword evidence="1 4" id="KW-0349">Heme</keyword>
<dbReference type="Pfam" id="PF07995">
    <property type="entry name" value="GSDH"/>
    <property type="match status" value="1"/>
</dbReference>
<evidence type="ECO:0000256" key="4">
    <source>
        <dbReference type="PROSITE-ProRule" id="PRU00433"/>
    </source>
</evidence>
<dbReference type="EMBL" id="JAULBC010000003">
    <property type="protein sequence ID" value="MEX6688313.1"/>
    <property type="molecule type" value="Genomic_DNA"/>
</dbReference>
<sequence length="850" mass="94443">MKSNEKNMPDEDRFKRVVLQEHLYNPQELEITEDGSVYFIQTNGLLMKLNPGTKAIKQIGYIKNSDNGEFGLIGMALDPHFSDNHRIYLHYFLPDIQEKIAQVSRFTLVNDSLDLSTEKKMVQIPYDNTCCHTAGSMSFDANGNLYFSTGDNTTAFETTYSPHDERAGHELANDMRAAANTADLRGKICRIHPEEDGSYTIPEGNLFSDKKMGRPEIYIMGCRNAYRIYVDKPGNTLYWGEIGPDAGVDSSRGPRGYDEFNIAAKAGNYGWPLFIGNNIAYPHIDFETNQLLDTPDAAKPSNKSRLNTGSQILPPAQPATIYYPYTKSDKFPSMGEGGRAAIGGPVYHYDEKLRSSIKFPQYFDNAWFIGDWMRNWLKVVRLNDDKQLEKIEDLMPTEKFNKPIDMAFSPHDGALYMLEFGVAWGPNPEARLVRIEYNAGNRAPVAQLKADRESGPEPLTVSFSAGNSFDRDKDLLSYSWIIDGKKMSDTTSDLKYTFSNAGLHHVEVMVTDPSGLKSSNRKEIKIGNSSPEISIVLDNNTFYHDALQYKILVTDNEDGTLQNGIDGRNVTATLSYQPAQEGLTTSDGKLVNRGEILLNESDCKSCHLLKDKSVGPDFYSVSKRYFRQSAKDDKLVPKLANKIITGGSGVWGKAQMSAHPQLTTEQTTEIVKYILSLQANTTAAKQIPLAGSLTLTNKATTEKNGFYVIEASYTDRGGKIIGPLSATASHVLRTNKLSPQDFTNLTDMKVESNGLSAIHGSNAVVKNIDLSGIRQLKLHTTGSGGSFEVHLDSLHGQRIAVFPQNANAKGPSEMLCSISGIKGSHDLYLLYVNNALRFQQSMVQWIAFER</sequence>
<dbReference type="InterPro" id="IPR009056">
    <property type="entry name" value="Cyt_c-like_dom"/>
</dbReference>
<keyword evidence="7" id="KW-1185">Reference proteome</keyword>
<dbReference type="PROSITE" id="PS51007">
    <property type="entry name" value="CYTC"/>
    <property type="match status" value="1"/>
</dbReference>
<dbReference type="PANTHER" id="PTHR19328:SF75">
    <property type="entry name" value="ALDOSE SUGAR DEHYDROGENASE YLII"/>
    <property type="match status" value="1"/>
</dbReference>
<evidence type="ECO:0000313" key="7">
    <source>
        <dbReference type="Proteomes" id="UP001560573"/>
    </source>
</evidence>
<dbReference type="InterPro" id="IPR036909">
    <property type="entry name" value="Cyt_c-like_dom_sf"/>
</dbReference>
<dbReference type="Gene3D" id="2.60.120.260">
    <property type="entry name" value="Galactose-binding domain-like"/>
    <property type="match status" value="1"/>
</dbReference>
<dbReference type="InterPro" id="IPR013783">
    <property type="entry name" value="Ig-like_fold"/>
</dbReference>
<comment type="caution">
    <text evidence="6">The sequence shown here is derived from an EMBL/GenBank/DDBJ whole genome shotgun (WGS) entry which is preliminary data.</text>
</comment>
<dbReference type="SUPFAM" id="SSF49299">
    <property type="entry name" value="PKD domain"/>
    <property type="match status" value="1"/>
</dbReference>
<proteinExistence type="predicted"/>
<dbReference type="Gene3D" id="2.60.40.10">
    <property type="entry name" value="Immunoglobulins"/>
    <property type="match status" value="1"/>
</dbReference>
<organism evidence="6 7">
    <name type="scientific">Danxiaibacter flavus</name>
    <dbReference type="NCBI Taxonomy" id="3049108"/>
    <lineage>
        <taxon>Bacteria</taxon>
        <taxon>Pseudomonadati</taxon>
        <taxon>Bacteroidota</taxon>
        <taxon>Chitinophagia</taxon>
        <taxon>Chitinophagales</taxon>
        <taxon>Chitinophagaceae</taxon>
        <taxon>Danxiaibacter</taxon>
    </lineage>
</organism>
<dbReference type="RefSeq" id="WP_369329722.1">
    <property type="nucleotide sequence ID" value="NZ_JAULBC010000003.1"/>
</dbReference>
<dbReference type="InterPro" id="IPR022409">
    <property type="entry name" value="PKD/Chitinase_dom"/>
</dbReference>
<dbReference type="InterPro" id="IPR012938">
    <property type="entry name" value="Glc/Sorbosone_DH"/>
</dbReference>
<evidence type="ECO:0000313" key="6">
    <source>
        <dbReference type="EMBL" id="MEX6688313.1"/>
    </source>
</evidence>
<dbReference type="Gene3D" id="1.10.760.10">
    <property type="entry name" value="Cytochrome c-like domain"/>
    <property type="match status" value="1"/>
</dbReference>
<evidence type="ECO:0000256" key="3">
    <source>
        <dbReference type="ARBA" id="ARBA00023004"/>
    </source>
</evidence>
<accession>A0ABV3ZEP3</accession>
<dbReference type="InterPro" id="IPR000601">
    <property type="entry name" value="PKD_dom"/>
</dbReference>
<keyword evidence="3 4" id="KW-0408">Iron</keyword>
<keyword evidence="2 4" id="KW-0479">Metal-binding</keyword>
<dbReference type="InterPro" id="IPR011042">
    <property type="entry name" value="6-blade_b-propeller_TolB-like"/>
</dbReference>
<dbReference type="InterPro" id="IPR011041">
    <property type="entry name" value="Quinoprot_gluc/sorb_DH_b-prop"/>
</dbReference>
<gene>
    <name evidence="6" type="ORF">QTN47_12440</name>
</gene>
<dbReference type="SMART" id="SM00089">
    <property type="entry name" value="PKD"/>
    <property type="match status" value="1"/>
</dbReference>